<keyword evidence="1" id="KW-0732">Signal</keyword>
<dbReference type="Pfam" id="PF07494">
    <property type="entry name" value="Reg_prop"/>
    <property type="match status" value="1"/>
</dbReference>
<dbReference type="EMBL" id="VORX01000003">
    <property type="protein sequence ID" value="TXE08608.1"/>
    <property type="molecule type" value="Genomic_DNA"/>
</dbReference>
<name>A0A5C7AJ41_9FLAO</name>
<dbReference type="Gene3D" id="2.60.40.4070">
    <property type="match status" value="1"/>
</dbReference>
<dbReference type="InterPro" id="IPR048954">
    <property type="entry name" value="PorZ_N"/>
</dbReference>
<evidence type="ECO:0000313" key="4">
    <source>
        <dbReference type="Proteomes" id="UP000321734"/>
    </source>
</evidence>
<dbReference type="Gene3D" id="2.130.10.10">
    <property type="entry name" value="YVTN repeat-like/Quinoprotein amine dehydrogenase"/>
    <property type="match status" value="3"/>
</dbReference>
<accession>A0A5C7AJ41</accession>
<dbReference type="OrthoDB" id="9807410at2"/>
<sequence length="790" mass="86778">MIKQVATLILLCMISVCHAQDFSALWQGYFSYNTIKDVVAGPNKIFAASENAVFTYDLSTKALKTITTIEGLSGQTITTIAYSDRYDTLMIGYANGLIEIVSGPENQILSVVDILDKQTIPPNLKAINHFNIAEDKVYIATDFGISVYDLERLEFGDSYFMGAKGSHVKVQQTTTSNGTLYAACGDNNAIKSAALSNPNLIDFQQWQTLGTGSFVAVQQVGTRLYAVKTDQSIYEITNNIVTARFKYASLPLDATSVKDQLVLTTKDHVYIYDSNLNLITSVALTSEYDTQFTSAVILESTIFVGTQHLGVLQSNFFNSNTFEVIKPEGPLLNDAFKIEAAHGNLWVTYGDYTESYNPFPLRSYGISHLNNETWNNTPFDELLNAQNLNYIAVNPFNPSQVFISACQQGLLELNNDTAGNLLDHTNSGLESMRVPSSPSTISVRQTGSMFDRNGVLWTLTCRVDKALKSFNPSTGEWRGYSFKDIIPDAFHDELGFGDIAMDRNGTKWIGAFNKGLIGYNENGAKIKNLNTEAQNLPSSVVNAVAVDHNNQLWIGTIKGLRVLYNTAGFFEDSNATVKEIVVLDEGIPQELLSNQYITDIKVDGSNNKWIGTLDAGIFCFSPDGQQTIYHFTTANSPLPSNFVKDISIDAQNGKVFIATAKGLMSFTSGASSPKEALSQAYVYPNPVRPEYHSLGANNLNDITKGVKIKSLTENVNIKITDIEGNLVAEAQSWVNLRASRSGYNFAIDGGTAIWNGKNLANHIVSSGVYLIMISDLDTFESKVLKLLIIR</sequence>
<dbReference type="Pfam" id="PF21544">
    <property type="entry name" value="PorZ_N_b_propeller"/>
    <property type="match status" value="1"/>
</dbReference>
<evidence type="ECO:0000256" key="1">
    <source>
        <dbReference type="SAM" id="SignalP"/>
    </source>
</evidence>
<dbReference type="SUPFAM" id="SSF101898">
    <property type="entry name" value="NHL repeat"/>
    <property type="match status" value="1"/>
</dbReference>
<feature type="chain" id="PRO_5022742825" evidence="1">
    <location>
        <begin position="20"/>
        <end position="790"/>
    </location>
</feature>
<gene>
    <name evidence="3" type="ORF">ES711_08910</name>
</gene>
<protein>
    <submittedName>
        <fullName evidence="3">ABC transporter substrate-binding protein</fullName>
    </submittedName>
</protein>
<keyword evidence="4" id="KW-1185">Reference proteome</keyword>
<dbReference type="InterPro" id="IPR015943">
    <property type="entry name" value="WD40/YVTN_repeat-like_dom_sf"/>
</dbReference>
<organism evidence="3 4">
    <name type="scientific">Gelidibacter salicanalis</name>
    <dbReference type="NCBI Taxonomy" id="291193"/>
    <lineage>
        <taxon>Bacteria</taxon>
        <taxon>Pseudomonadati</taxon>
        <taxon>Bacteroidota</taxon>
        <taxon>Flavobacteriia</taxon>
        <taxon>Flavobacteriales</taxon>
        <taxon>Flavobacteriaceae</taxon>
        <taxon>Gelidibacter</taxon>
    </lineage>
</organism>
<comment type="caution">
    <text evidence="3">The sequence shown here is derived from an EMBL/GenBank/DDBJ whole genome shotgun (WGS) entry which is preliminary data.</text>
</comment>
<dbReference type="SUPFAM" id="SSF75011">
    <property type="entry name" value="3-carboxy-cis,cis-mucoante lactonizing enzyme"/>
    <property type="match status" value="1"/>
</dbReference>
<reference evidence="3 4" key="1">
    <citation type="submission" date="2019-08" db="EMBL/GenBank/DDBJ databases">
        <title>Genome sequence of Gelidibacter salicanalis IC162T.</title>
        <authorList>
            <person name="Bowman J.P."/>
        </authorList>
    </citation>
    <scope>NUCLEOTIDE SEQUENCE [LARGE SCALE GENOMIC DNA]</scope>
    <source>
        <strain evidence="3 4">IC162</strain>
    </source>
</reference>
<dbReference type="Proteomes" id="UP000321734">
    <property type="component" value="Unassembled WGS sequence"/>
</dbReference>
<dbReference type="AlphaFoldDB" id="A0A5C7AJ41"/>
<proteinExistence type="predicted"/>
<evidence type="ECO:0000259" key="2">
    <source>
        <dbReference type="Pfam" id="PF21544"/>
    </source>
</evidence>
<feature type="signal peptide" evidence="1">
    <location>
        <begin position="1"/>
        <end position="19"/>
    </location>
</feature>
<evidence type="ECO:0000313" key="3">
    <source>
        <dbReference type="EMBL" id="TXE08608.1"/>
    </source>
</evidence>
<feature type="domain" description="PorZ N-terminal beta-propeller" evidence="2">
    <location>
        <begin position="45"/>
        <end position="207"/>
    </location>
</feature>
<dbReference type="InterPro" id="IPR011110">
    <property type="entry name" value="Reg_prop"/>
</dbReference>